<organism evidence="2 3">
    <name type="scientific">Karstenula rhodostoma CBS 690.94</name>
    <dbReference type="NCBI Taxonomy" id="1392251"/>
    <lineage>
        <taxon>Eukaryota</taxon>
        <taxon>Fungi</taxon>
        <taxon>Dikarya</taxon>
        <taxon>Ascomycota</taxon>
        <taxon>Pezizomycotina</taxon>
        <taxon>Dothideomycetes</taxon>
        <taxon>Pleosporomycetidae</taxon>
        <taxon>Pleosporales</taxon>
        <taxon>Massarineae</taxon>
        <taxon>Didymosphaeriaceae</taxon>
        <taxon>Karstenula</taxon>
    </lineage>
</organism>
<feature type="region of interest" description="Disordered" evidence="1">
    <location>
        <begin position="48"/>
        <end position="69"/>
    </location>
</feature>
<sequence length="176" mass="20032">MTSQPPFALFVLDENIDIEYLNRSLKLAHDWDANATWDLWVATNSYEDMPAAPGERQPPPEATKPPLENSFKSPWIGKTVEDCAVWLQNAPDNSGVEREYFTAMNRFSREDDTVLTCRVRSGSSRVEVGYYPLATADISMYMITNRGSRFDEAGYTYQARVRRDGKPDRSQGGPFY</sequence>
<gene>
    <name evidence="2" type="ORF">P171DRAFT_414795</name>
</gene>
<evidence type="ECO:0000313" key="2">
    <source>
        <dbReference type="EMBL" id="KAF2443356.1"/>
    </source>
</evidence>
<name>A0A9P4PFU9_9PLEO</name>
<comment type="caution">
    <text evidence="2">The sequence shown here is derived from an EMBL/GenBank/DDBJ whole genome shotgun (WGS) entry which is preliminary data.</text>
</comment>
<dbReference type="OrthoDB" id="5301876at2759"/>
<dbReference type="AlphaFoldDB" id="A0A9P4PFU9"/>
<proteinExistence type="predicted"/>
<dbReference type="Proteomes" id="UP000799764">
    <property type="component" value="Unassembled WGS sequence"/>
</dbReference>
<evidence type="ECO:0000313" key="3">
    <source>
        <dbReference type="Proteomes" id="UP000799764"/>
    </source>
</evidence>
<protein>
    <submittedName>
        <fullName evidence="2">Uncharacterized protein</fullName>
    </submittedName>
</protein>
<reference evidence="2" key="1">
    <citation type="journal article" date="2020" name="Stud. Mycol.">
        <title>101 Dothideomycetes genomes: a test case for predicting lifestyles and emergence of pathogens.</title>
        <authorList>
            <person name="Haridas S."/>
            <person name="Albert R."/>
            <person name="Binder M."/>
            <person name="Bloem J."/>
            <person name="Labutti K."/>
            <person name="Salamov A."/>
            <person name="Andreopoulos B."/>
            <person name="Baker S."/>
            <person name="Barry K."/>
            <person name="Bills G."/>
            <person name="Bluhm B."/>
            <person name="Cannon C."/>
            <person name="Castanera R."/>
            <person name="Culley D."/>
            <person name="Daum C."/>
            <person name="Ezra D."/>
            <person name="Gonzalez J."/>
            <person name="Henrissat B."/>
            <person name="Kuo A."/>
            <person name="Liang C."/>
            <person name="Lipzen A."/>
            <person name="Lutzoni F."/>
            <person name="Magnuson J."/>
            <person name="Mondo S."/>
            <person name="Nolan M."/>
            <person name="Ohm R."/>
            <person name="Pangilinan J."/>
            <person name="Park H.-J."/>
            <person name="Ramirez L."/>
            <person name="Alfaro M."/>
            <person name="Sun H."/>
            <person name="Tritt A."/>
            <person name="Yoshinaga Y."/>
            <person name="Zwiers L.-H."/>
            <person name="Turgeon B."/>
            <person name="Goodwin S."/>
            <person name="Spatafora J."/>
            <person name="Crous P."/>
            <person name="Grigoriev I."/>
        </authorList>
    </citation>
    <scope>NUCLEOTIDE SEQUENCE</scope>
    <source>
        <strain evidence="2">CBS 690.94</strain>
    </source>
</reference>
<accession>A0A9P4PFU9</accession>
<evidence type="ECO:0000256" key="1">
    <source>
        <dbReference type="SAM" id="MobiDB-lite"/>
    </source>
</evidence>
<keyword evidence="3" id="KW-1185">Reference proteome</keyword>
<dbReference type="EMBL" id="MU001502">
    <property type="protein sequence ID" value="KAF2443356.1"/>
    <property type="molecule type" value="Genomic_DNA"/>
</dbReference>